<dbReference type="AlphaFoldDB" id="A0A844HRI4"/>
<dbReference type="OrthoDB" id="1438443at2"/>
<reference evidence="1 2" key="1">
    <citation type="submission" date="2019-11" db="EMBL/GenBank/DDBJ databases">
        <authorList>
            <person name="Dong K."/>
        </authorList>
    </citation>
    <scope>NUCLEOTIDE SEQUENCE [LARGE SCALE GENOMIC DNA]</scope>
    <source>
        <strain evidence="1 2">NBRC 112902</strain>
    </source>
</reference>
<accession>A0A844HRI4</accession>
<keyword evidence="2" id="KW-1185">Reference proteome</keyword>
<proteinExistence type="predicted"/>
<sequence>MDDLEFDLPNTPGALADLGEAMGRAGIAFEGGGVFAHGDRAIAHFLFRDGQAARQVAEVAGIRVVALRQPLICRLKQGTPGQLGQISRALAKAGVNILCQYSDHDNRLILICDEPEKSATATASWADAG</sequence>
<name>A0A844HRI4_9RHOB</name>
<dbReference type="Gene3D" id="3.30.2130.10">
    <property type="entry name" value="VC0802-like"/>
    <property type="match status" value="1"/>
</dbReference>
<dbReference type="EMBL" id="WMIG01000007">
    <property type="protein sequence ID" value="MTH60261.1"/>
    <property type="molecule type" value="Genomic_DNA"/>
</dbReference>
<dbReference type="RefSeq" id="WP_155040207.1">
    <property type="nucleotide sequence ID" value="NZ_JBHGCD010000028.1"/>
</dbReference>
<comment type="caution">
    <text evidence="1">The sequence shown here is derived from an EMBL/GenBank/DDBJ whole genome shotgun (WGS) entry which is preliminary data.</text>
</comment>
<evidence type="ECO:0000313" key="1">
    <source>
        <dbReference type="EMBL" id="MTH60261.1"/>
    </source>
</evidence>
<protein>
    <submittedName>
        <fullName evidence="1">Amino acid-binding ACT domain-containing protein</fullName>
    </submittedName>
</protein>
<evidence type="ECO:0000313" key="2">
    <source>
        <dbReference type="Proteomes" id="UP000449846"/>
    </source>
</evidence>
<dbReference type="Proteomes" id="UP000449846">
    <property type="component" value="Unassembled WGS sequence"/>
</dbReference>
<organism evidence="1 2">
    <name type="scientific">Paracoccus litorisediminis</name>
    <dbReference type="NCBI Taxonomy" id="2006130"/>
    <lineage>
        <taxon>Bacteria</taxon>
        <taxon>Pseudomonadati</taxon>
        <taxon>Pseudomonadota</taxon>
        <taxon>Alphaproteobacteria</taxon>
        <taxon>Rhodobacterales</taxon>
        <taxon>Paracoccaceae</taxon>
        <taxon>Paracoccus</taxon>
    </lineage>
</organism>
<gene>
    <name evidence="1" type="ORF">GL300_13685</name>
</gene>